<dbReference type="AlphaFoldDB" id="A0A2T3P170"/>
<gene>
    <name evidence="3" type="ORF">C9I98_02840</name>
</gene>
<comment type="caution">
    <text evidence="3">The sequence shown here is derived from an EMBL/GenBank/DDBJ whole genome shotgun (WGS) entry which is preliminary data.</text>
</comment>
<dbReference type="EMBL" id="PYMA01000001">
    <property type="protein sequence ID" value="PSW22218.1"/>
    <property type="molecule type" value="Genomic_DNA"/>
</dbReference>
<organism evidence="3 4">
    <name type="scientific">Photobacterium sanctipauli</name>
    <dbReference type="NCBI Taxonomy" id="1342794"/>
    <lineage>
        <taxon>Bacteria</taxon>
        <taxon>Pseudomonadati</taxon>
        <taxon>Pseudomonadota</taxon>
        <taxon>Gammaproteobacteria</taxon>
        <taxon>Vibrionales</taxon>
        <taxon>Vibrionaceae</taxon>
        <taxon>Photobacterium</taxon>
    </lineage>
</organism>
<accession>A0A2T3P170</accession>
<dbReference type="PANTHER" id="PTHR43377:SF8">
    <property type="entry name" value="BLR3664 PROTEIN"/>
    <property type="match status" value="1"/>
</dbReference>
<dbReference type="InterPro" id="IPR051450">
    <property type="entry name" value="Gfo/Idh/MocA_Oxidoreductases"/>
</dbReference>
<dbReference type="SUPFAM" id="SSF51735">
    <property type="entry name" value="NAD(P)-binding Rossmann-fold domains"/>
    <property type="match status" value="1"/>
</dbReference>
<dbReference type="SUPFAM" id="SSF55347">
    <property type="entry name" value="Glyceraldehyde-3-phosphate dehydrogenase-like, C-terminal domain"/>
    <property type="match status" value="1"/>
</dbReference>
<dbReference type="Proteomes" id="UP000241771">
    <property type="component" value="Unassembled WGS sequence"/>
</dbReference>
<dbReference type="Gene3D" id="3.30.360.10">
    <property type="entry name" value="Dihydrodipicolinate Reductase, domain 2"/>
    <property type="match status" value="1"/>
</dbReference>
<dbReference type="OrthoDB" id="9774191at2"/>
<feature type="domain" description="Gfo/Idh/MocA-like oxidoreductase N-terminal" evidence="1">
    <location>
        <begin position="4"/>
        <end position="121"/>
    </location>
</feature>
<name>A0A2T3P170_9GAMM</name>
<feature type="domain" description="Gfo/Idh/MocA-like oxidoreductase C-terminal" evidence="2">
    <location>
        <begin position="133"/>
        <end position="347"/>
    </location>
</feature>
<dbReference type="GO" id="GO:0000166">
    <property type="term" value="F:nucleotide binding"/>
    <property type="evidence" value="ECO:0007669"/>
    <property type="project" value="InterPro"/>
</dbReference>
<dbReference type="Pfam" id="PF01408">
    <property type="entry name" value="GFO_IDH_MocA"/>
    <property type="match status" value="1"/>
</dbReference>
<dbReference type="RefSeq" id="WP_036821722.1">
    <property type="nucleotide sequence ID" value="NZ_JGVO01000355.1"/>
</dbReference>
<protein>
    <submittedName>
        <fullName evidence="3">Gfo/Idh/MocA family oxidoreductase</fullName>
    </submittedName>
</protein>
<dbReference type="InterPro" id="IPR004104">
    <property type="entry name" value="Gfo/Idh/MocA-like_OxRdtase_C"/>
</dbReference>
<dbReference type="Pfam" id="PF02894">
    <property type="entry name" value="GFO_IDH_MocA_C"/>
    <property type="match status" value="1"/>
</dbReference>
<dbReference type="PANTHER" id="PTHR43377">
    <property type="entry name" value="BILIVERDIN REDUCTASE A"/>
    <property type="match status" value="1"/>
</dbReference>
<evidence type="ECO:0000313" key="4">
    <source>
        <dbReference type="Proteomes" id="UP000241771"/>
    </source>
</evidence>
<keyword evidence="4" id="KW-1185">Reference proteome</keyword>
<evidence type="ECO:0000259" key="2">
    <source>
        <dbReference type="Pfam" id="PF02894"/>
    </source>
</evidence>
<dbReference type="InterPro" id="IPR036291">
    <property type="entry name" value="NAD(P)-bd_dom_sf"/>
</dbReference>
<reference evidence="3 4" key="1">
    <citation type="submission" date="2018-01" db="EMBL/GenBank/DDBJ databases">
        <title>Whole genome sequencing of Histamine producing bacteria.</title>
        <authorList>
            <person name="Butler K."/>
        </authorList>
    </citation>
    <scope>NUCLEOTIDE SEQUENCE [LARGE SCALE GENOMIC DNA]</scope>
    <source>
        <strain evidence="3 4">DSM 100436</strain>
    </source>
</reference>
<proteinExistence type="predicted"/>
<sequence length="348" mass="38342">MTKLNIAVAGAGLIGKTHLKLVSESTECNLAAIVDPSPEANEIAEQYQVPLYASLNELFAANKPDGVILATPNKLHAEQTLQCIYENVPAIVEKPVTESIEDGERVYREAQRLNSKVLVGHHRAYSPVLETAKQVIESNQLGKLVAIMGSAIFYKPDDYFEIGAWRTKKGGGPILINLIHEIGNLRYLMGEIVGVQAISSNATRHFEVEDTTAITLKFESGALGTFLLSDAASSPKSWEQTSQENKSYATYEDEDCYHVAGTHGSLSIPTMRLKSFAQGEAQSWWKPLQESVANIDREDPLKLQLQHFCDVINNDVEPRVSIKDGLQNLKVIDAVIKACETSDYVEVK</sequence>
<evidence type="ECO:0000313" key="3">
    <source>
        <dbReference type="EMBL" id="PSW22218.1"/>
    </source>
</evidence>
<dbReference type="InterPro" id="IPR000683">
    <property type="entry name" value="Gfo/Idh/MocA-like_OxRdtase_N"/>
</dbReference>
<dbReference type="Gene3D" id="3.40.50.720">
    <property type="entry name" value="NAD(P)-binding Rossmann-like Domain"/>
    <property type="match status" value="1"/>
</dbReference>
<evidence type="ECO:0000259" key="1">
    <source>
        <dbReference type="Pfam" id="PF01408"/>
    </source>
</evidence>